<gene>
    <name evidence="8" type="ORF">AMSG_03456</name>
</gene>
<dbReference type="PRINTS" id="PR00499">
    <property type="entry name" value="P67PHOX"/>
</dbReference>
<evidence type="ECO:0000256" key="4">
    <source>
        <dbReference type="SAM" id="Coils"/>
    </source>
</evidence>
<feature type="region of interest" description="Disordered" evidence="5">
    <location>
        <begin position="292"/>
        <end position="336"/>
    </location>
</feature>
<dbReference type="CDD" id="cd00174">
    <property type="entry name" value="SH3"/>
    <property type="match status" value="1"/>
</dbReference>
<dbReference type="InterPro" id="IPR036274">
    <property type="entry name" value="HR1_rpt_sf"/>
</dbReference>
<dbReference type="Pfam" id="PF00611">
    <property type="entry name" value="FCH"/>
    <property type="match status" value="1"/>
</dbReference>
<dbReference type="FunFam" id="2.30.30.40:FF:000072">
    <property type="entry name" value="Unconventional Myosin IB"/>
    <property type="match status" value="1"/>
</dbReference>
<dbReference type="Gene3D" id="1.20.1270.60">
    <property type="entry name" value="Arfaptin homology (AH) domain/BAR domain"/>
    <property type="match status" value="1"/>
</dbReference>
<accession>A0A0L0D3V3</accession>
<keyword evidence="9" id="KW-1185">Reference proteome</keyword>
<keyword evidence="3 4" id="KW-0175">Coiled coil</keyword>
<dbReference type="OMA" id="PIEYQNY"/>
<dbReference type="Proteomes" id="UP000054408">
    <property type="component" value="Unassembled WGS sequence"/>
</dbReference>
<feature type="domain" description="F-BAR" evidence="7">
    <location>
        <begin position="1"/>
        <end position="260"/>
    </location>
</feature>
<dbReference type="PRINTS" id="PR00452">
    <property type="entry name" value="SH3DOMAIN"/>
</dbReference>
<dbReference type="SMART" id="SM00326">
    <property type="entry name" value="SH3"/>
    <property type="match status" value="1"/>
</dbReference>
<dbReference type="eggNOG" id="KOG3565">
    <property type="taxonomic scope" value="Eukaryota"/>
</dbReference>
<evidence type="ECO:0000259" key="7">
    <source>
        <dbReference type="PROSITE" id="PS51741"/>
    </source>
</evidence>
<dbReference type="InterPro" id="IPR036028">
    <property type="entry name" value="SH3-like_dom_sf"/>
</dbReference>
<feature type="coiled-coil region" evidence="4">
    <location>
        <begin position="373"/>
        <end position="400"/>
    </location>
</feature>
<dbReference type="SUPFAM" id="SSF103657">
    <property type="entry name" value="BAR/IMD domain-like"/>
    <property type="match status" value="1"/>
</dbReference>
<dbReference type="OrthoDB" id="10255964at2759"/>
<evidence type="ECO:0000256" key="1">
    <source>
        <dbReference type="ARBA" id="ARBA00022443"/>
    </source>
</evidence>
<name>A0A0L0D3V3_THETB</name>
<dbReference type="RefSeq" id="XP_013759812.1">
    <property type="nucleotide sequence ID" value="XM_013904358.1"/>
</dbReference>
<dbReference type="GO" id="GO:0030833">
    <property type="term" value="P:regulation of actin filament polymerization"/>
    <property type="evidence" value="ECO:0007669"/>
    <property type="project" value="TreeGrafter"/>
</dbReference>
<dbReference type="eggNOG" id="KOG1029">
    <property type="taxonomic scope" value="Eukaryota"/>
</dbReference>
<dbReference type="PANTHER" id="PTHR15735">
    <property type="entry name" value="FCH AND DOUBLE SH3 DOMAINS PROTEIN"/>
    <property type="match status" value="1"/>
</dbReference>
<feature type="compositionally biased region" description="Low complexity" evidence="5">
    <location>
        <begin position="292"/>
        <end position="309"/>
    </location>
</feature>
<protein>
    <submittedName>
        <fullName evidence="8">SH3 and FCH domain-containing protein</fullName>
    </submittedName>
</protein>
<dbReference type="InterPro" id="IPR001060">
    <property type="entry name" value="FCH_dom"/>
</dbReference>
<dbReference type="PROSITE" id="PS51741">
    <property type="entry name" value="F_BAR"/>
    <property type="match status" value="1"/>
</dbReference>
<evidence type="ECO:0000256" key="3">
    <source>
        <dbReference type="PROSITE-ProRule" id="PRU01077"/>
    </source>
</evidence>
<dbReference type="GeneID" id="25563057"/>
<evidence type="ECO:0000313" key="9">
    <source>
        <dbReference type="Proteomes" id="UP000054408"/>
    </source>
</evidence>
<dbReference type="InterPro" id="IPR031160">
    <property type="entry name" value="F_BAR_dom"/>
</dbReference>
<evidence type="ECO:0000259" key="6">
    <source>
        <dbReference type="PROSITE" id="PS50002"/>
    </source>
</evidence>
<feature type="region of interest" description="Disordered" evidence="5">
    <location>
        <begin position="137"/>
        <end position="163"/>
    </location>
</feature>
<dbReference type="InterPro" id="IPR027267">
    <property type="entry name" value="AH/BAR_dom_sf"/>
</dbReference>
<dbReference type="EMBL" id="GL349445">
    <property type="protein sequence ID" value="KNC47032.1"/>
    <property type="molecule type" value="Genomic_DNA"/>
</dbReference>
<evidence type="ECO:0000256" key="2">
    <source>
        <dbReference type="PROSITE-ProRule" id="PRU00192"/>
    </source>
</evidence>
<dbReference type="PROSITE" id="PS50002">
    <property type="entry name" value="SH3"/>
    <property type="match status" value="1"/>
</dbReference>
<reference evidence="8 9" key="1">
    <citation type="submission" date="2010-05" db="EMBL/GenBank/DDBJ databases">
        <title>The Genome Sequence of Thecamonas trahens ATCC 50062.</title>
        <authorList>
            <consortium name="The Broad Institute Genome Sequencing Platform"/>
            <person name="Russ C."/>
            <person name="Cuomo C."/>
            <person name="Shea T."/>
            <person name="Young S.K."/>
            <person name="Zeng Q."/>
            <person name="Koehrsen M."/>
            <person name="Haas B."/>
            <person name="Borodovsky M."/>
            <person name="Guigo R."/>
            <person name="Alvarado L."/>
            <person name="Berlin A."/>
            <person name="Bochicchio J."/>
            <person name="Borenstein D."/>
            <person name="Chapman S."/>
            <person name="Chen Z."/>
            <person name="Freedman E."/>
            <person name="Gellesch M."/>
            <person name="Goldberg J."/>
            <person name="Griggs A."/>
            <person name="Gujja S."/>
            <person name="Heilman E."/>
            <person name="Heiman D."/>
            <person name="Hepburn T."/>
            <person name="Howarth C."/>
            <person name="Jen D."/>
            <person name="Larson L."/>
            <person name="Mehta T."/>
            <person name="Park D."/>
            <person name="Pearson M."/>
            <person name="Roberts A."/>
            <person name="Saif S."/>
            <person name="Shenoy N."/>
            <person name="Sisk P."/>
            <person name="Stolte C."/>
            <person name="Sykes S."/>
            <person name="Thomson T."/>
            <person name="Walk T."/>
            <person name="White J."/>
            <person name="Yandava C."/>
            <person name="Burger G."/>
            <person name="Gray M.W."/>
            <person name="Holland P.W.H."/>
            <person name="King N."/>
            <person name="Lang F.B.F."/>
            <person name="Roger A.J."/>
            <person name="Ruiz-Trillo I."/>
            <person name="Lander E."/>
            <person name="Nusbaum C."/>
        </authorList>
    </citation>
    <scope>NUCLEOTIDE SEQUENCE [LARGE SCALE GENOMIC DNA]</scope>
    <source>
        <strain evidence="8 9">ATCC 50062</strain>
    </source>
</reference>
<evidence type="ECO:0000256" key="5">
    <source>
        <dbReference type="SAM" id="MobiDB-lite"/>
    </source>
</evidence>
<dbReference type="InterPro" id="IPR001452">
    <property type="entry name" value="SH3_domain"/>
</dbReference>
<dbReference type="SUPFAM" id="SSF46585">
    <property type="entry name" value="HR1 repeat"/>
    <property type="match status" value="1"/>
</dbReference>
<evidence type="ECO:0000313" key="8">
    <source>
        <dbReference type="EMBL" id="KNC47032.1"/>
    </source>
</evidence>
<dbReference type="STRING" id="461836.A0A0L0D3V3"/>
<dbReference type="SUPFAM" id="SSF50044">
    <property type="entry name" value="SH3-domain"/>
    <property type="match status" value="1"/>
</dbReference>
<proteinExistence type="predicted"/>
<feature type="domain" description="SH3" evidence="6">
    <location>
        <begin position="423"/>
        <end position="479"/>
    </location>
</feature>
<organism evidence="8 9">
    <name type="scientific">Thecamonas trahens ATCC 50062</name>
    <dbReference type="NCBI Taxonomy" id="461836"/>
    <lineage>
        <taxon>Eukaryota</taxon>
        <taxon>Apusozoa</taxon>
        <taxon>Apusomonadida</taxon>
        <taxon>Apusomonadidae</taxon>
        <taxon>Thecamonas</taxon>
    </lineage>
</organism>
<dbReference type="Pfam" id="PF14604">
    <property type="entry name" value="SH3_9"/>
    <property type="match status" value="1"/>
</dbReference>
<dbReference type="Gene3D" id="2.30.30.40">
    <property type="entry name" value="SH3 Domains"/>
    <property type="match status" value="1"/>
</dbReference>
<dbReference type="PANTHER" id="PTHR15735:SF12">
    <property type="entry name" value="CDC42-INTERACTING PROTEIN 4, ISOFORM B"/>
    <property type="match status" value="1"/>
</dbReference>
<sequence length="479" mass="51060">MSFTELFDKFDEVAARTDDGLNTLKVASKFIKKLSGLMEDYGKGLSKLTKSALKDLRKSNEEGSNRDAFEAVLRESEVIAVNYTAASGELSTAVLDPLNAYLKMKEKERKTIVSEGQHMIKDLQSAYSNLSKLRSSAHKASDSAQKAQETYAKADSDPGANPAAVMKASSKAESALAKAEAADAVYAEGVTTTNALQVDFYDNLFPRVLTSMEDLDRDRIEQLRSTMASLVTTQRELLPRTENSLATMADAVDAIDTSGDIAMFVNKEVSGASHPSSLPYEAPAFLSSLGKASSVSASPAPSGGSMSARPPAPRPTSTVAGPGPTRGKDVASMSPQELEDRLAAIDAEVSAEVKTKKGIATLVDCYEPGSAAKLEVEQQIRDCEAKIETLNNEKVEIEAALGVTSGYADGGMGAYDDYGGDEQPEVHATALYDYEAQGDGELSFAEGDVLRVLLQDDSGWWEAELNGVIGVVPSNYLQA</sequence>
<keyword evidence="1 2" id="KW-0728">SH3 domain</keyword>
<dbReference type="AlphaFoldDB" id="A0A0L0D3V3"/>